<proteinExistence type="predicted"/>
<dbReference type="AlphaFoldDB" id="A0A5N7BGV5"/>
<accession>A0A5N7BGV5</accession>
<dbReference type="Proteomes" id="UP000326198">
    <property type="component" value="Unassembled WGS sequence"/>
</dbReference>
<reference evidence="2 3" key="1">
    <citation type="submission" date="2019-04" db="EMBL/GenBank/DDBJ databases">
        <title>Friends and foes A comparative genomics studyof 23 Aspergillus species from section Flavi.</title>
        <authorList>
            <consortium name="DOE Joint Genome Institute"/>
            <person name="Kjaerbolling I."/>
            <person name="Vesth T."/>
            <person name="Frisvad J.C."/>
            <person name="Nybo J.L."/>
            <person name="Theobald S."/>
            <person name="Kildgaard S."/>
            <person name="Isbrandt T."/>
            <person name="Kuo A."/>
            <person name="Sato A."/>
            <person name="Lyhne E.K."/>
            <person name="Kogle M.E."/>
            <person name="Wiebenga A."/>
            <person name="Kun R.S."/>
            <person name="Lubbers R.J."/>
            <person name="Makela M.R."/>
            <person name="Barry K."/>
            <person name="Chovatia M."/>
            <person name="Clum A."/>
            <person name="Daum C."/>
            <person name="Haridas S."/>
            <person name="He G."/>
            <person name="LaButti K."/>
            <person name="Lipzen A."/>
            <person name="Mondo S."/>
            <person name="Riley R."/>
            <person name="Salamov A."/>
            <person name="Simmons B.A."/>
            <person name="Magnuson J.K."/>
            <person name="Henrissat B."/>
            <person name="Mortensen U.H."/>
            <person name="Larsen T.O."/>
            <person name="Devries R.P."/>
            <person name="Grigoriev I.V."/>
            <person name="Machida M."/>
            <person name="Baker S.E."/>
            <person name="Andersen M.R."/>
        </authorList>
    </citation>
    <scope>NUCLEOTIDE SEQUENCE [LARGE SCALE GENOMIC DNA]</scope>
    <source>
        <strain evidence="2 3">IBT 29228</strain>
    </source>
</reference>
<dbReference type="EMBL" id="ML736175">
    <property type="protein sequence ID" value="KAE8381001.1"/>
    <property type="molecule type" value="Genomic_DNA"/>
</dbReference>
<protein>
    <submittedName>
        <fullName evidence="2">Uncharacterized protein</fullName>
    </submittedName>
</protein>
<keyword evidence="1" id="KW-0472">Membrane</keyword>
<dbReference type="OrthoDB" id="4506724at2759"/>
<sequence length="136" mass="15174">MHLLHKHSMPPTGPRVMDSPIRPSPPGLERWWKVAARGTVSCSCSGCQSLVSGPLGHFPSVIILLASRWPDDSFFFLSFFSICFFSLCCPFIFSSFIFLAPVLSLFLFLGRSSCNFSPFPTVSSRFNLHNLASFFT</sequence>
<keyword evidence="1" id="KW-0812">Transmembrane</keyword>
<gene>
    <name evidence="2" type="ORF">BDV26DRAFT_111037</name>
</gene>
<evidence type="ECO:0000313" key="3">
    <source>
        <dbReference type="Proteomes" id="UP000326198"/>
    </source>
</evidence>
<name>A0A5N7BGV5_9EURO</name>
<evidence type="ECO:0000313" key="2">
    <source>
        <dbReference type="EMBL" id="KAE8381001.1"/>
    </source>
</evidence>
<feature type="transmembrane region" description="Helical" evidence="1">
    <location>
        <begin position="74"/>
        <end position="107"/>
    </location>
</feature>
<keyword evidence="3" id="KW-1185">Reference proteome</keyword>
<organism evidence="2 3">
    <name type="scientific">Aspergillus bertholletiae</name>
    <dbReference type="NCBI Taxonomy" id="1226010"/>
    <lineage>
        <taxon>Eukaryota</taxon>
        <taxon>Fungi</taxon>
        <taxon>Dikarya</taxon>
        <taxon>Ascomycota</taxon>
        <taxon>Pezizomycotina</taxon>
        <taxon>Eurotiomycetes</taxon>
        <taxon>Eurotiomycetidae</taxon>
        <taxon>Eurotiales</taxon>
        <taxon>Aspergillaceae</taxon>
        <taxon>Aspergillus</taxon>
        <taxon>Aspergillus subgen. Circumdati</taxon>
    </lineage>
</organism>
<evidence type="ECO:0000256" key="1">
    <source>
        <dbReference type="SAM" id="Phobius"/>
    </source>
</evidence>
<keyword evidence="1" id="KW-1133">Transmembrane helix</keyword>